<evidence type="ECO:0000313" key="3">
    <source>
        <dbReference type="Proteomes" id="UP000799640"/>
    </source>
</evidence>
<keyword evidence="1" id="KW-1133">Transmembrane helix</keyword>
<gene>
    <name evidence="2" type="ORF">EJ06DRAFT_528875</name>
</gene>
<reference evidence="2" key="1">
    <citation type="journal article" date="2020" name="Stud. Mycol.">
        <title>101 Dothideomycetes genomes: a test case for predicting lifestyles and emergence of pathogens.</title>
        <authorList>
            <person name="Haridas S."/>
            <person name="Albert R."/>
            <person name="Binder M."/>
            <person name="Bloem J."/>
            <person name="Labutti K."/>
            <person name="Salamov A."/>
            <person name="Andreopoulos B."/>
            <person name="Baker S."/>
            <person name="Barry K."/>
            <person name="Bills G."/>
            <person name="Bluhm B."/>
            <person name="Cannon C."/>
            <person name="Castanera R."/>
            <person name="Culley D."/>
            <person name="Daum C."/>
            <person name="Ezra D."/>
            <person name="Gonzalez J."/>
            <person name="Henrissat B."/>
            <person name="Kuo A."/>
            <person name="Liang C."/>
            <person name="Lipzen A."/>
            <person name="Lutzoni F."/>
            <person name="Magnuson J."/>
            <person name="Mondo S."/>
            <person name="Nolan M."/>
            <person name="Ohm R."/>
            <person name="Pangilinan J."/>
            <person name="Park H.-J."/>
            <person name="Ramirez L."/>
            <person name="Alfaro M."/>
            <person name="Sun H."/>
            <person name="Tritt A."/>
            <person name="Yoshinaga Y."/>
            <person name="Zwiers L.-H."/>
            <person name="Turgeon B."/>
            <person name="Goodwin S."/>
            <person name="Spatafora J."/>
            <person name="Crous P."/>
            <person name="Grigoriev I."/>
        </authorList>
    </citation>
    <scope>NUCLEOTIDE SEQUENCE</scope>
    <source>
        <strain evidence="2">CBS 262.69</strain>
    </source>
</reference>
<proteinExistence type="predicted"/>
<accession>A0A6G1I0M6</accession>
<organism evidence="2 3">
    <name type="scientific">Trichodelitschia bisporula</name>
    <dbReference type="NCBI Taxonomy" id="703511"/>
    <lineage>
        <taxon>Eukaryota</taxon>
        <taxon>Fungi</taxon>
        <taxon>Dikarya</taxon>
        <taxon>Ascomycota</taxon>
        <taxon>Pezizomycotina</taxon>
        <taxon>Dothideomycetes</taxon>
        <taxon>Dothideomycetes incertae sedis</taxon>
        <taxon>Phaeotrichales</taxon>
        <taxon>Phaeotrichaceae</taxon>
        <taxon>Trichodelitschia</taxon>
    </lineage>
</organism>
<keyword evidence="3" id="KW-1185">Reference proteome</keyword>
<keyword evidence="1" id="KW-0812">Transmembrane</keyword>
<dbReference type="EMBL" id="ML996692">
    <property type="protein sequence ID" value="KAF2401721.1"/>
    <property type="molecule type" value="Genomic_DNA"/>
</dbReference>
<dbReference type="AlphaFoldDB" id="A0A6G1I0M6"/>
<sequence length="167" mass="18625">MSVHSEMDINYGHDPVLHFHFCEGSLGFALIASHLTFVAFTRLEMRLAWLTFPPMVKPSPSRTETISRSTQPKEGLLTCHSILVWVERSRAPCARLAGRIPNRHPRYPNQSHHGVESEALRDILHTLPSLDMTPLTKNELEAISFGQSSCDFMPLPAVPGDLVTLAS</sequence>
<evidence type="ECO:0000313" key="2">
    <source>
        <dbReference type="EMBL" id="KAF2401721.1"/>
    </source>
</evidence>
<name>A0A6G1I0M6_9PEZI</name>
<evidence type="ECO:0000256" key="1">
    <source>
        <dbReference type="SAM" id="Phobius"/>
    </source>
</evidence>
<feature type="transmembrane region" description="Helical" evidence="1">
    <location>
        <begin position="17"/>
        <end position="40"/>
    </location>
</feature>
<keyword evidence="1" id="KW-0472">Membrane</keyword>
<protein>
    <submittedName>
        <fullName evidence="2">Uncharacterized protein</fullName>
    </submittedName>
</protein>
<dbReference type="Proteomes" id="UP000799640">
    <property type="component" value="Unassembled WGS sequence"/>
</dbReference>